<feature type="transmembrane region" description="Helical" evidence="2">
    <location>
        <begin position="524"/>
        <end position="543"/>
    </location>
</feature>
<feature type="transmembrane region" description="Helical" evidence="2">
    <location>
        <begin position="443"/>
        <end position="460"/>
    </location>
</feature>
<feature type="transmembrane region" description="Helical" evidence="2">
    <location>
        <begin position="373"/>
        <end position="395"/>
    </location>
</feature>
<keyword evidence="2" id="KW-0812">Transmembrane</keyword>
<keyword evidence="4" id="KW-1185">Reference proteome</keyword>
<sequence length="551" mass="61315">MNFHDDSQILSNLGILDSHERSPKREETTTQKEKFVDIRLTATVSDSDDSGDDSDTLFDRNVLLSTTKRQNSSLIRGRAENQSIRYFILCLLFLIAGMVSNPQALAKCSLESEIIGCFWICVGMLAGSYAVKILAYRSNLMLYLISSLIILLINLSLFFNFAFFYTIRGFFIGSIFYAAILMWFAFWRKTPRKILIFFMFFSLGAMISMSFNEGFPENDNNNLVVRMKRMAENKIDEKSENKTLLPFSEAQEVTQSSNITEGVKKPEVATGNVQKIKTKTEENAEKIKEIQKEETATPSTSTSTSTTTTTTLPPTTSTTTTKIYYTVAVRSRESHEIPPTISTASTLQQQFCPNATFLLPSQRDFSESAALKMAVAIVLAAFCAAFALCCLPCGYRADSRIRKLETDSIVGLGMRLRLSIAAIQTLIGFSQQLVHFHSKSENHWLSCVLIFATSLVLVFGGSKIGSVGAIVFSTSIFALGQFVMIFSSFSTFATSSTIVGLLMLWISVFLTVEVSLHPRSTVQLAYFLIAWIFGRIFACVFAMDQVLGELG</sequence>
<feature type="transmembrane region" description="Helical" evidence="2">
    <location>
        <begin position="467"/>
        <end position="486"/>
    </location>
</feature>
<comment type="caution">
    <text evidence="3">The sequence shown here is derived from an EMBL/GenBank/DDBJ whole genome shotgun (WGS) entry which is preliminary data.</text>
</comment>
<gene>
    <name evidence="3" type="ORF">CAMP_LOCUS9819</name>
</gene>
<accession>A0A9P1IKD8</accession>
<name>A0A9P1IKD8_9PELO</name>
<keyword evidence="2" id="KW-0472">Membrane</keyword>
<feature type="transmembrane region" description="Helical" evidence="2">
    <location>
        <begin position="492"/>
        <end position="512"/>
    </location>
</feature>
<feature type="region of interest" description="Disordered" evidence="1">
    <location>
        <begin position="288"/>
        <end position="317"/>
    </location>
</feature>
<organism evidence="3 4">
    <name type="scientific">Caenorhabditis angaria</name>
    <dbReference type="NCBI Taxonomy" id="860376"/>
    <lineage>
        <taxon>Eukaryota</taxon>
        <taxon>Metazoa</taxon>
        <taxon>Ecdysozoa</taxon>
        <taxon>Nematoda</taxon>
        <taxon>Chromadorea</taxon>
        <taxon>Rhabditida</taxon>
        <taxon>Rhabditina</taxon>
        <taxon>Rhabditomorpha</taxon>
        <taxon>Rhabditoidea</taxon>
        <taxon>Rhabditidae</taxon>
        <taxon>Peloderinae</taxon>
        <taxon>Caenorhabditis</taxon>
    </lineage>
</organism>
<feature type="transmembrane region" description="Helical" evidence="2">
    <location>
        <begin position="169"/>
        <end position="187"/>
    </location>
</feature>
<evidence type="ECO:0000256" key="2">
    <source>
        <dbReference type="SAM" id="Phobius"/>
    </source>
</evidence>
<protein>
    <submittedName>
        <fullName evidence="3">Uncharacterized protein</fullName>
    </submittedName>
</protein>
<evidence type="ECO:0000256" key="1">
    <source>
        <dbReference type="SAM" id="MobiDB-lite"/>
    </source>
</evidence>
<feature type="transmembrane region" description="Helical" evidence="2">
    <location>
        <begin position="416"/>
        <end position="437"/>
    </location>
</feature>
<dbReference type="AlphaFoldDB" id="A0A9P1IKD8"/>
<dbReference type="EMBL" id="CANHGI010000004">
    <property type="protein sequence ID" value="CAI5447182.1"/>
    <property type="molecule type" value="Genomic_DNA"/>
</dbReference>
<keyword evidence="2" id="KW-1133">Transmembrane helix</keyword>
<dbReference type="Proteomes" id="UP001152747">
    <property type="component" value="Unassembled WGS sequence"/>
</dbReference>
<feature type="compositionally biased region" description="Low complexity" evidence="1">
    <location>
        <begin position="296"/>
        <end position="317"/>
    </location>
</feature>
<proteinExistence type="predicted"/>
<feature type="transmembrane region" description="Helical" evidence="2">
    <location>
        <begin position="140"/>
        <end position="163"/>
    </location>
</feature>
<dbReference type="OrthoDB" id="5832016at2759"/>
<feature type="transmembrane region" description="Helical" evidence="2">
    <location>
        <begin position="86"/>
        <end position="106"/>
    </location>
</feature>
<feature type="transmembrane region" description="Helical" evidence="2">
    <location>
        <begin position="194"/>
        <end position="211"/>
    </location>
</feature>
<evidence type="ECO:0000313" key="3">
    <source>
        <dbReference type="EMBL" id="CAI5447182.1"/>
    </source>
</evidence>
<reference evidence="3" key="1">
    <citation type="submission" date="2022-11" db="EMBL/GenBank/DDBJ databases">
        <authorList>
            <person name="Kikuchi T."/>
        </authorList>
    </citation>
    <scope>NUCLEOTIDE SEQUENCE</scope>
    <source>
        <strain evidence="3">PS1010</strain>
    </source>
</reference>
<feature type="transmembrane region" description="Helical" evidence="2">
    <location>
        <begin position="112"/>
        <end position="131"/>
    </location>
</feature>
<evidence type="ECO:0000313" key="4">
    <source>
        <dbReference type="Proteomes" id="UP001152747"/>
    </source>
</evidence>